<dbReference type="InterPro" id="IPR029032">
    <property type="entry name" value="AhpD-like"/>
</dbReference>
<keyword evidence="2" id="KW-0560">Oxidoreductase</keyword>
<gene>
    <name evidence="2" type="ORF">FHW16_002083</name>
</gene>
<dbReference type="EMBL" id="JACGXN010000002">
    <property type="protein sequence ID" value="MBA8878371.1"/>
    <property type="molecule type" value="Genomic_DNA"/>
</dbReference>
<dbReference type="GO" id="GO:0051213">
    <property type="term" value="F:dioxygenase activity"/>
    <property type="evidence" value="ECO:0007669"/>
    <property type="project" value="UniProtKB-KW"/>
</dbReference>
<evidence type="ECO:0000313" key="3">
    <source>
        <dbReference type="Proteomes" id="UP000549052"/>
    </source>
</evidence>
<dbReference type="PROSITE" id="PS51819">
    <property type="entry name" value="VOC"/>
    <property type="match status" value="1"/>
</dbReference>
<dbReference type="AlphaFoldDB" id="A0A839EEJ5"/>
<keyword evidence="2" id="KW-0456">Lyase</keyword>
<reference evidence="2 3" key="1">
    <citation type="submission" date="2020-07" db="EMBL/GenBank/DDBJ databases">
        <title>Genomic Encyclopedia of Type Strains, Phase IV (KMG-V): Genome sequencing to study the core and pangenomes of soil and plant-associated prokaryotes.</title>
        <authorList>
            <person name="Whitman W."/>
        </authorList>
    </citation>
    <scope>NUCLEOTIDE SEQUENCE [LARGE SCALE GENOMIC DNA]</scope>
    <source>
        <strain evidence="2 3">AN3</strain>
    </source>
</reference>
<accession>A0A839EEJ5</accession>
<dbReference type="SUPFAM" id="SSF54593">
    <property type="entry name" value="Glyoxalase/Bleomycin resistance protein/Dihydroxybiphenyl dioxygenase"/>
    <property type="match status" value="1"/>
</dbReference>
<dbReference type="PANTHER" id="PTHR21366">
    <property type="entry name" value="GLYOXALASE FAMILY PROTEIN"/>
    <property type="match status" value="1"/>
</dbReference>
<comment type="caution">
    <text evidence="2">The sequence shown here is derived from an EMBL/GenBank/DDBJ whole genome shotgun (WGS) entry which is preliminary data.</text>
</comment>
<dbReference type="GO" id="GO:0016829">
    <property type="term" value="F:lyase activity"/>
    <property type="evidence" value="ECO:0007669"/>
    <property type="project" value="UniProtKB-KW"/>
</dbReference>
<protein>
    <submittedName>
        <fullName evidence="2">Catechol 2,3-dioxygenase-like lactoylglutathione lyase family enzyme</fullName>
    </submittedName>
</protein>
<dbReference type="Gene3D" id="1.20.1290.10">
    <property type="entry name" value="AhpD-like"/>
    <property type="match status" value="1"/>
</dbReference>
<dbReference type="Proteomes" id="UP000549052">
    <property type="component" value="Unassembled WGS sequence"/>
</dbReference>
<evidence type="ECO:0000259" key="1">
    <source>
        <dbReference type="PROSITE" id="PS51819"/>
    </source>
</evidence>
<dbReference type="InterPro" id="IPR004360">
    <property type="entry name" value="Glyas_Fos-R_dOase_dom"/>
</dbReference>
<keyword evidence="2" id="KW-0223">Dioxygenase</keyword>
<dbReference type="InterPro" id="IPR050383">
    <property type="entry name" value="GlyoxalaseI/FosfomycinResist"/>
</dbReference>
<keyword evidence="3" id="KW-1185">Reference proteome</keyword>
<dbReference type="Pfam" id="PF00903">
    <property type="entry name" value="Glyoxalase"/>
    <property type="match status" value="1"/>
</dbReference>
<dbReference type="PANTHER" id="PTHR21366:SF14">
    <property type="entry name" value="GLYOXALASE DOMAIN-CONTAINING PROTEIN 5"/>
    <property type="match status" value="1"/>
</dbReference>
<dbReference type="CDD" id="cd07253">
    <property type="entry name" value="GLOD5"/>
    <property type="match status" value="1"/>
</dbReference>
<proteinExistence type="predicted"/>
<dbReference type="SUPFAM" id="SSF69118">
    <property type="entry name" value="AhpD-like"/>
    <property type="match status" value="1"/>
</dbReference>
<name>A0A839EEJ5_9HYPH</name>
<sequence>MSRISPIVYEHAAPDVRAEHDRELQLRGRMTNMKRIMLHSPVAHRIYAEWFTLRELLRPALPDRAIWLLSLAIAQTSHADVPVTFFRRALIDAGIQPETIVPDADESVLMDFGRAIVADANAVPERLWSRLIARYDEPTLVNLVAFAGIMIATTVFTNVVEVDLDPELHSYRAAPEDAPITIDRLDHLVLTVKNIESTCTFYSTILGMTVETFGEGRKALRFGNQKINLHEAGHEYEPKAKSPVSGSGDLCFIASTPLDAVIAHLGAHDITIEEGPVVRTGATGPIRSVYIRDPDGNLIEIANYAVD</sequence>
<dbReference type="Gene3D" id="3.10.180.10">
    <property type="entry name" value="2,3-Dihydroxybiphenyl 1,2-Dioxygenase, domain 1"/>
    <property type="match status" value="1"/>
</dbReference>
<evidence type="ECO:0000313" key="2">
    <source>
        <dbReference type="EMBL" id="MBA8878371.1"/>
    </source>
</evidence>
<organism evidence="2 3">
    <name type="scientific">Phyllobacterium myrsinacearum</name>
    <dbReference type="NCBI Taxonomy" id="28101"/>
    <lineage>
        <taxon>Bacteria</taxon>
        <taxon>Pseudomonadati</taxon>
        <taxon>Pseudomonadota</taxon>
        <taxon>Alphaproteobacteria</taxon>
        <taxon>Hyphomicrobiales</taxon>
        <taxon>Phyllobacteriaceae</taxon>
        <taxon>Phyllobacterium</taxon>
    </lineage>
</organism>
<feature type="domain" description="VOC" evidence="1">
    <location>
        <begin position="184"/>
        <end position="304"/>
    </location>
</feature>
<dbReference type="InterPro" id="IPR029068">
    <property type="entry name" value="Glyas_Bleomycin-R_OHBP_Dase"/>
</dbReference>
<dbReference type="InterPro" id="IPR037523">
    <property type="entry name" value="VOC_core"/>
</dbReference>